<evidence type="ECO:0000313" key="9">
    <source>
        <dbReference type="Proteomes" id="UP000244441"/>
    </source>
</evidence>
<dbReference type="PANTHER" id="PTHR32322">
    <property type="entry name" value="INNER MEMBRANE TRANSPORTER"/>
    <property type="match status" value="1"/>
</dbReference>
<evidence type="ECO:0000256" key="1">
    <source>
        <dbReference type="ARBA" id="ARBA00004141"/>
    </source>
</evidence>
<name>A0A2S0VNV5_9ALTE</name>
<dbReference type="KEGG" id="cate:C2869_05320"/>
<feature type="transmembrane region" description="Helical" evidence="6">
    <location>
        <begin position="73"/>
        <end position="93"/>
    </location>
</feature>
<comment type="subcellular location">
    <subcellularLocation>
        <location evidence="1">Membrane</location>
        <topology evidence="1">Multi-pass membrane protein</topology>
    </subcellularLocation>
</comment>
<dbReference type="InterPro" id="IPR050638">
    <property type="entry name" value="AA-Vitamin_Transporters"/>
</dbReference>
<feature type="transmembrane region" description="Helical" evidence="6">
    <location>
        <begin position="12"/>
        <end position="35"/>
    </location>
</feature>
<dbReference type="AlphaFoldDB" id="A0A2S0VNV5"/>
<protein>
    <recommendedName>
        <fullName evidence="7">EamA domain-containing protein</fullName>
    </recommendedName>
</protein>
<keyword evidence="5 6" id="KW-0472">Membrane</keyword>
<accession>A0A2S0VNV5</accession>
<evidence type="ECO:0000256" key="4">
    <source>
        <dbReference type="ARBA" id="ARBA00022989"/>
    </source>
</evidence>
<dbReference type="Gene3D" id="1.10.3730.20">
    <property type="match status" value="1"/>
</dbReference>
<dbReference type="PANTHER" id="PTHR32322:SF2">
    <property type="entry name" value="EAMA DOMAIN-CONTAINING PROTEIN"/>
    <property type="match status" value="1"/>
</dbReference>
<keyword evidence="9" id="KW-1185">Reference proteome</keyword>
<feature type="transmembrane region" description="Helical" evidence="6">
    <location>
        <begin position="269"/>
        <end position="288"/>
    </location>
</feature>
<evidence type="ECO:0000313" key="8">
    <source>
        <dbReference type="EMBL" id="AWB65896.1"/>
    </source>
</evidence>
<feature type="domain" description="EamA" evidence="7">
    <location>
        <begin position="19"/>
        <end position="144"/>
    </location>
</feature>
<feature type="transmembrane region" description="Helical" evidence="6">
    <location>
        <begin position="214"/>
        <end position="234"/>
    </location>
</feature>
<comment type="similarity">
    <text evidence="2">Belongs to the EamA transporter family.</text>
</comment>
<feature type="transmembrane region" description="Helical" evidence="6">
    <location>
        <begin position="187"/>
        <end position="208"/>
    </location>
</feature>
<feature type="transmembrane region" description="Helical" evidence="6">
    <location>
        <begin position="246"/>
        <end position="263"/>
    </location>
</feature>
<feature type="transmembrane region" description="Helical" evidence="6">
    <location>
        <begin position="129"/>
        <end position="148"/>
    </location>
</feature>
<dbReference type="InterPro" id="IPR037185">
    <property type="entry name" value="EmrE-like"/>
</dbReference>
<evidence type="ECO:0000259" key="7">
    <source>
        <dbReference type="Pfam" id="PF00892"/>
    </source>
</evidence>
<organism evidence="8 9">
    <name type="scientific">Saccharobesus litoralis</name>
    <dbReference type="NCBI Taxonomy" id="2172099"/>
    <lineage>
        <taxon>Bacteria</taxon>
        <taxon>Pseudomonadati</taxon>
        <taxon>Pseudomonadota</taxon>
        <taxon>Gammaproteobacteria</taxon>
        <taxon>Alteromonadales</taxon>
        <taxon>Alteromonadaceae</taxon>
        <taxon>Saccharobesus</taxon>
    </lineage>
</organism>
<evidence type="ECO:0000256" key="5">
    <source>
        <dbReference type="ARBA" id="ARBA00023136"/>
    </source>
</evidence>
<feature type="transmembrane region" description="Helical" evidence="6">
    <location>
        <begin position="99"/>
        <end position="122"/>
    </location>
</feature>
<dbReference type="GO" id="GO:0016020">
    <property type="term" value="C:membrane"/>
    <property type="evidence" value="ECO:0007669"/>
    <property type="project" value="UniProtKB-SubCell"/>
</dbReference>
<evidence type="ECO:0000256" key="2">
    <source>
        <dbReference type="ARBA" id="ARBA00007362"/>
    </source>
</evidence>
<dbReference type="Proteomes" id="UP000244441">
    <property type="component" value="Chromosome"/>
</dbReference>
<keyword evidence="3 6" id="KW-0812">Transmembrane</keyword>
<reference evidence="8 9" key="1">
    <citation type="submission" date="2018-01" db="EMBL/GenBank/DDBJ databases">
        <title>Genome sequence of a Cantenovulum-like bacteria.</title>
        <authorList>
            <person name="Tan W.R."/>
            <person name="Lau N.-S."/>
            <person name="Go F."/>
            <person name="Amirul A.-A.A."/>
        </authorList>
    </citation>
    <scope>NUCLEOTIDE SEQUENCE [LARGE SCALE GENOMIC DNA]</scope>
    <source>
        <strain evidence="8 9">CCB-QB4</strain>
    </source>
</reference>
<evidence type="ECO:0000256" key="6">
    <source>
        <dbReference type="SAM" id="Phobius"/>
    </source>
</evidence>
<feature type="domain" description="EamA" evidence="7">
    <location>
        <begin position="156"/>
        <end position="284"/>
    </location>
</feature>
<dbReference type="InterPro" id="IPR000620">
    <property type="entry name" value="EamA_dom"/>
</dbReference>
<gene>
    <name evidence="8" type="ORF">C2869_05320</name>
</gene>
<dbReference type="SUPFAM" id="SSF103481">
    <property type="entry name" value="Multidrug resistance efflux transporter EmrE"/>
    <property type="match status" value="2"/>
</dbReference>
<proteinExistence type="inferred from homology"/>
<feature type="transmembrane region" description="Helical" evidence="6">
    <location>
        <begin position="154"/>
        <end position="175"/>
    </location>
</feature>
<dbReference type="EMBL" id="CP026604">
    <property type="protein sequence ID" value="AWB65896.1"/>
    <property type="molecule type" value="Genomic_DNA"/>
</dbReference>
<feature type="transmembrane region" description="Helical" evidence="6">
    <location>
        <begin position="41"/>
        <end position="61"/>
    </location>
</feature>
<sequence length="294" mass="32178">MSQNTVSQNKDLFHAYQIGVIGITVMSTVPVAIKWISSDPWVIGFIRLLIATTAMYFLRPAIRQAKALSLKDYYMLAALGLCFGLHWIAYFFSIKLGTATIAVISTISAYGLFISVAGRYFLRHPIKPYHWFALLLGVIGTLLVGGEFDLNSHALIGFVLGIISGCFYGALPILHQKSTHLSGDVRTFGQFAGAFVLFIFCVPLGNWQFAEHDWIGLLYLGLVGTVLAHSLWVYAATNLPTTASGVLKYMYIPLTATISYFTLGETLTPMQIVGCVIVISGCVLGVTGERLFKS</sequence>
<dbReference type="Pfam" id="PF00892">
    <property type="entry name" value="EamA"/>
    <property type="match status" value="2"/>
</dbReference>
<evidence type="ECO:0000256" key="3">
    <source>
        <dbReference type="ARBA" id="ARBA00022692"/>
    </source>
</evidence>
<keyword evidence="4 6" id="KW-1133">Transmembrane helix</keyword>